<dbReference type="PROSITE" id="PS51873">
    <property type="entry name" value="TRIAD"/>
    <property type="match status" value="1"/>
</dbReference>
<evidence type="ECO:0000256" key="9">
    <source>
        <dbReference type="ARBA" id="ARBA00022771"/>
    </source>
</evidence>
<dbReference type="GO" id="GO:0031090">
    <property type="term" value="C:organelle membrane"/>
    <property type="evidence" value="ECO:0007669"/>
    <property type="project" value="UniProtKB-ARBA"/>
</dbReference>
<organism evidence="16 17">
    <name type="scientific">Paramecium tetraurelia</name>
    <dbReference type="NCBI Taxonomy" id="5888"/>
    <lineage>
        <taxon>Eukaryota</taxon>
        <taxon>Sar</taxon>
        <taxon>Alveolata</taxon>
        <taxon>Ciliophora</taxon>
        <taxon>Intramacronucleata</taxon>
        <taxon>Oligohymenophorea</taxon>
        <taxon>Peniculida</taxon>
        <taxon>Parameciidae</taxon>
        <taxon>Paramecium</taxon>
    </lineage>
</organism>
<evidence type="ECO:0000256" key="3">
    <source>
        <dbReference type="ARBA" id="ARBA00004906"/>
    </source>
</evidence>
<reference evidence="16 17" key="1">
    <citation type="journal article" date="2006" name="Nature">
        <title>Global trends of whole-genome duplications revealed by the ciliate Paramecium tetraurelia.</title>
        <authorList>
            <consortium name="Genoscope"/>
            <person name="Aury J.-M."/>
            <person name="Jaillon O."/>
            <person name="Duret L."/>
            <person name="Noel B."/>
            <person name="Jubin C."/>
            <person name="Porcel B.M."/>
            <person name="Segurens B."/>
            <person name="Daubin V."/>
            <person name="Anthouard V."/>
            <person name="Aiach N."/>
            <person name="Arnaiz O."/>
            <person name="Billaut A."/>
            <person name="Beisson J."/>
            <person name="Blanc I."/>
            <person name="Bouhouche K."/>
            <person name="Camara F."/>
            <person name="Duharcourt S."/>
            <person name="Guigo R."/>
            <person name="Gogendeau D."/>
            <person name="Katinka M."/>
            <person name="Keller A.-M."/>
            <person name="Kissmehl R."/>
            <person name="Klotz C."/>
            <person name="Koll F."/>
            <person name="Le Moue A."/>
            <person name="Lepere C."/>
            <person name="Malinsky S."/>
            <person name="Nowacki M."/>
            <person name="Nowak J.K."/>
            <person name="Plattner H."/>
            <person name="Poulain J."/>
            <person name="Ruiz F."/>
            <person name="Serrano V."/>
            <person name="Zagulski M."/>
            <person name="Dessen P."/>
            <person name="Betermier M."/>
            <person name="Weissenbach J."/>
            <person name="Scarpelli C."/>
            <person name="Schachter V."/>
            <person name="Sperling L."/>
            <person name="Meyer E."/>
            <person name="Cohen J."/>
            <person name="Wincker P."/>
        </authorList>
    </citation>
    <scope>NUCLEOTIDE SEQUENCE [LARGE SCALE GENOMIC DNA]</scope>
    <source>
        <strain evidence="16 17">Stock d4-2</strain>
    </source>
</reference>
<dbReference type="GO" id="GO:0061630">
    <property type="term" value="F:ubiquitin protein ligase activity"/>
    <property type="evidence" value="ECO:0000318"/>
    <property type="project" value="GO_Central"/>
</dbReference>
<dbReference type="GO" id="GO:0008270">
    <property type="term" value="F:zinc ion binding"/>
    <property type="evidence" value="ECO:0007669"/>
    <property type="project" value="UniProtKB-KW"/>
</dbReference>
<dbReference type="AlphaFoldDB" id="A0CQS6"/>
<gene>
    <name evidence="16" type="ORF">GSPATT00009491001</name>
</gene>
<evidence type="ECO:0000256" key="8">
    <source>
        <dbReference type="ARBA" id="ARBA00022737"/>
    </source>
</evidence>
<feature type="transmembrane region" description="Helical" evidence="14">
    <location>
        <begin position="417"/>
        <end position="450"/>
    </location>
</feature>
<dbReference type="GO" id="GO:0031624">
    <property type="term" value="F:ubiquitin conjugating enzyme binding"/>
    <property type="evidence" value="ECO:0000318"/>
    <property type="project" value="GO_Central"/>
</dbReference>
<dbReference type="InterPro" id="IPR002867">
    <property type="entry name" value="IBR_dom"/>
</dbReference>
<protein>
    <recommendedName>
        <fullName evidence="4">RBR-type E3 ubiquitin transferase</fullName>
        <ecNumber evidence="4">2.3.2.31</ecNumber>
    </recommendedName>
</protein>
<evidence type="ECO:0000256" key="12">
    <source>
        <dbReference type="ARBA" id="ARBA00022989"/>
    </source>
</evidence>
<sequence length="462" mass="54644">MSYSNFNQEYPETKSHSDYYDQLDKLGQNQTQATRRNSLPIQLEDGEKKLKEKYILTRINELGLDQNKAIYVLENMAEECIRQNDENVVLHRVIQTILLMETFPKATSKQQQGHYFDQIKQLIGKVSPNFFSYLNDQKQREQQENLLGLTCNICLNELKIQNIKLELLLKNNIRDCLQNYIIDKINNGLVEEIYCPQIHCEFKFNDDILESLLDQDNFNKLKRFRKIRKIQLDQNFIWCPRPGCEEIVRKSKKKTLKCSCGQLICNNCNMKVHSNQPCKDQLDQDIIKSLKKFKIKKCNNCGSLIQKNDGCNQMICQYCKNQFCWLCQQKITDKHYKYYNLFGCPGLRYSHRDPYKYPKIVRFFRFLFVLIFGPPIFLIGFIIGFIVLSFTLPAIIYMDCVHQNKFQDYHCCKKTAYISLLSIACILLSPLSFVFVTICLILLGIFWLCYAIQMLYRWLKKK</sequence>
<dbReference type="CDD" id="cd20335">
    <property type="entry name" value="BRcat_RBR"/>
    <property type="match status" value="1"/>
</dbReference>
<evidence type="ECO:0000256" key="4">
    <source>
        <dbReference type="ARBA" id="ARBA00012251"/>
    </source>
</evidence>
<dbReference type="eggNOG" id="KOG1815">
    <property type="taxonomic scope" value="Eukaryota"/>
</dbReference>
<evidence type="ECO:0000256" key="6">
    <source>
        <dbReference type="ARBA" id="ARBA00022692"/>
    </source>
</evidence>
<feature type="domain" description="RING-type" evidence="15">
    <location>
        <begin position="147"/>
        <end position="350"/>
    </location>
</feature>
<evidence type="ECO:0000313" key="16">
    <source>
        <dbReference type="EMBL" id="CAK73143.1"/>
    </source>
</evidence>
<dbReference type="GeneID" id="5026325"/>
<dbReference type="EMBL" id="CT868141">
    <property type="protein sequence ID" value="CAK73143.1"/>
    <property type="molecule type" value="Genomic_DNA"/>
</dbReference>
<dbReference type="GO" id="GO:0016567">
    <property type="term" value="P:protein ubiquitination"/>
    <property type="evidence" value="ECO:0007669"/>
    <property type="project" value="InterPro"/>
</dbReference>
<dbReference type="InterPro" id="IPR044066">
    <property type="entry name" value="TRIAD_supradom"/>
</dbReference>
<dbReference type="HOGENOM" id="CLU_592460_0_0_1"/>
<keyword evidence="9" id="KW-0863">Zinc-finger</keyword>
<dbReference type="FunFam" id="1.20.120.1750:FF:000084">
    <property type="entry name" value="RBR-type E3 ubiquitin transferase"/>
    <property type="match status" value="1"/>
</dbReference>
<evidence type="ECO:0000256" key="14">
    <source>
        <dbReference type="SAM" id="Phobius"/>
    </source>
</evidence>
<dbReference type="Proteomes" id="UP000000600">
    <property type="component" value="Unassembled WGS sequence"/>
</dbReference>
<name>A0CQS6_PARTE</name>
<dbReference type="KEGG" id="ptm:GSPATT00009491001"/>
<dbReference type="OrthoDB" id="10009520at2759"/>
<keyword evidence="8" id="KW-0677">Repeat</keyword>
<keyword evidence="17" id="KW-1185">Reference proteome</keyword>
<comment type="subcellular location">
    <subcellularLocation>
        <location evidence="2">Membrane</location>
        <topology evidence="2">Single-pass membrane protein</topology>
    </subcellularLocation>
</comment>
<evidence type="ECO:0000256" key="5">
    <source>
        <dbReference type="ARBA" id="ARBA00022679"/>
    </source>
</evidence>
<evidence type="ECO:0000256" key="13">
    <source>
        <dbReference type="ARBA" id="ARBA00023136"/>
    </source>
</evidence>
<dbReference type="SMART" id="SM00647">
    <property type="entry name" value="IBR"/>
    <property type="match status" value="2"/>
</dbReference>
<dbReference type="SUPFAM" id="SSF57850">
    <property type="entry name" value="RING/U-box"/>
    <property type="match status" value="3"/>
</dbReference>
<keyword evidence="11" id="KW-0862">Zinc</keyword>
<dbReference type="Gene3D" id="3.30.40.10">
    <property type="entry name" value="Zinc/RING finger domain, C3HC4 (zinc finger)"/>
    <property type="match status" value="1"/>
</dbReference>
<dbReference type="EC" id="2.3.2.31" evidence="4"/>
<dbReference type="RefSeq" id="XP_001440540.1">
    <property type="nucleotide sequence ID" value="XM_001440503.1"/>
</dbReference>
<keyword evidence="5" id="KW-0808">Transferase</keyword>
<keyword evidence="10" id="KW-0833">Ubl conjugation pathway</keyword>
<dbReference type="Pfam" id="PF01485">
    <property type="entry name" value="IBR"/>
    <property type="match status" value="2"/>
</dbReference>
<dbReference type="InterPro" id="IPR031127">
    <property type="entry name" value="E3_UB_ligase_RBR"/>
</dbReference>
<keyword evidence="6 14" id="KW-0812">Transmembrane</keyword>
<evidence type="ECO:0000256" key="7">
    <source>
        <dbReference type="ARBA" id="ARBA00022723"/>
    </source>
</evidence>
<accession>A0CQS6</accession>
<evidence type="ECO:0000259" key="15">
    <source>
        <dbReference type="PROSITE" id="PS51873"/>
    </source>
</evidence>
<dbReference type="OMA" id="KQQQGHY"/>
<comment type="pathway">
    <text evidence="3">Protein modification; protein ubiquitination.</text>
</comment>
<keyword evidence="12 14" id="KW-1133">Transmembrane helix</keyword>
<evidence type="ECO:0000256" key="2">
    <source>
        <dbReference type="ARBA" id="ARBA00004167"/>
    </source>
</evidence>
<proteinExistence type="predicted"/>
<keyword evidence="7" id="KW-0479">Metal-binding</keyword>
<dbReference type="InParanoid" id="A0CQS6"/>
<keyword evidence="13 14" id="KW-0472">Membrane</keyword>
<evidence type="ECO:0000256" key="1">
    <source>
        <dbReference type="ARBA" id="ARBA00001798"/>
    </source>
</evidence>
<feature type="transmembrane region" description="Helical" evidence="14">
    <location>
        <begin position="366"/>
        <end position="397"/>
    </location>
</feature>
<dbReference type="InterPro" id="IPR013083">
    <property type="entry name" value="Znf_RING/FYVE/PHD"/>
</dbReference>
<comment type="catalytic activity">
    <reaction evidence="1">
        <text>[E2 ubiquitin-conjugating enzyme]-S-ubiquitinyl-L-cysteine + [acceptor protein]-L-lysine = [E2 ubiquitin-conjugating enzyme]-L-cysteine + [acceptor protein]-N(6)-ubiquitinyl-L-lysine.</text>
        <dbReference type="EC" id="2.3.2.31"/>
    </reaction>
</comment>
<evidence type="ECO:0000313" key="17">
    <source>
        <dbReference type="Proteomes" id="UP000000600"/>
    </source>
</evidence>
<dbReference type="GO" id="GO:0000151">
    <property type="term" value="C:ubiquitin ligase complex"/>
    <property type="evidence" value="ECO:0000318"/>
    <property type="project" value="GO_Central"/>
</dbReference>
<dbReference type="Gene3D" id="1.20.120.1750">
    <property type="match status" value="1"/>
</dbReference>
<evidence type="ECO:0000256" key="11">
    <source>
        <dbReference type="ARBA" id="ARBA00022833"/>
    </source>
</evidence>
<evidence type="ECO:0000256" key="10">
    <source>
        <dbReference type="ARBA" id="ARBA00022786"/>
    </source>
</evidence>
<dbReference type="GO" id="GO:0006511">
    <property type="term" value="P:ubiquitin-dependent protein catabolic process"/>
    <property type="evidence" value="ECO:0000318"/>
    <property type="project" value="GO_Central"/>
</dbReference>
<dbReference type="STRING" id="5888.A0CQS6"/>
<dbReference type="GO" id="GO:0005737">
    <property type="term" value="C:cytoplasm"/>
    <property type="evidence" value="ECO:0000318"/>
    <property type="project" value="GO_Central"/>
</dbReference>
<dbReference type="PANTHER" id="PTHR11685">
    <property type="entry name" value="RBR FAMILY RING FINGER AND IBR DOMAIN-CONTAINING"/>
    <property type="match status" value="1"/>
</dbReference>
<dbReference type="FunFam" id="3.30.40.10:FF:000051">
    <property type="entry name" value="RBR-type E3 ubiquitin transferase"/>
    <property type="match status" value="1"/>
</dbReference>